<dbReference type="SUPFAM" id="SSF53448">
    <property type="entry name" value="Nucleotide-diphospho-sugar transferases"/>
    <property type="match status" value="1"/>
</dbReference>
<keyword evidence="2" id="KW-0808">Transferase</keyword>
<dbReference type="EMBL" id="QRHP01000005">
    <property type="protein sequence ID" value="RHF85117.1"/>
    <property type="molecule type" value="Genomic_DNA"/>
</dbReference>
<dbReference type="PANTHER" id="PTHR22916:SF3">
    <property type="entry name" value="UDP-GLCNAC:BETAGAL BETA-1,3-N-ACETYLGLUCOSAMINYLTRANSFERASE-LIKE PROTEIN 1"/>
    <property type="match status" value="1"/>
</dbReference>
<dbReference type="Pfam" id="PF00535">
    <property type="entry name" value="Glycos_transf_2"/>
    <property type="match status" value="1"/>
</dbReference>
<proteinExistence type="predicted"/>
<dbReference type="RefSeq" id="WP_118202816.1">
    <property type="nucleotide sequence ID" value="NZ_QRHP01000005.1"/>
</dbReference>
<evidence type="ECO:0000313" key="2">
    <source>
        <dbReference type="EMBL" id="RHF85117.1"/>
    </source>
</evidence>
<dbReference type="InterPro" id="IPR001173">
    <property type="entry name" value="Glyco_trans_2-like"/>
</dbReference>
<protein>
    <submittedName>
        <fullName evidence="2">Glycosyltransferase</fullName>
    </submittedName>
</protein>
<name>A0A414QWH4_9FIRM</name>
<accession>A0A414QWH4</accession>
<dbReference type="AlphaFoldDB" id="A0A414QWH4"/>
<organism evidence="2 3">
    <name type="scientific">Roseburia inulinivorans</name>
    <dbReference type="NCBI Taxonomy" id="360807"/>
    <lineage>
        <taxon>Bacteria</taxon>
        <taxon>Bacillati</taxon>
        <taxon>Bacillota</taxon>
        <taxon>Clostridia</taxon>
        <taxon>Lachnospirales</taxon>
        <taxon>Lachnospiraceae</taxon>
        <taxon>Roseburia</taxon>
    </lineage>
</organism>
<gene>
    <name evidence="2" type="ORF">DW654_06830</name>
</gene>
<sequence>MDFTFGVCTYNSKKFIVQTLESIKYQTVAYGEKNRVTLIVSDDCSNDGTVIIVKHWMEYNKELFVECVLLEEDRNRGLAYNYTKLLDHIYTEHFKIIDGDDMCSSVNIFEQCKEIQRDELNIFFPIRFNGDKVYIEESDYISLFYYHMIKHKHKEDLHMLETIKSFATVEVCFLKQAYCEGTREFVRQFTHFQDDTSLYYMFKHNSDMIMNFVLEPMILYRIHDKALSHGEESSANIKFLDDLHKFRKYTFANEKNLYIKMIIFFQIIDTFRMKHRFATKLSIYKKVIKHYEKKRKNLVEKNKDFLKYKSKMEKYMDIESEHLRLIEENAKKYLERMSDIS</sequence>
<dbReference type="InterPro" id="IPR029044">
    <property type="entry name" value="Nucleotide-diphossugar_trans"/>
</dbReference>
<comment type="caution">
    <text evidence="2">The sequence shown here is derived from an EMBL/GenBank/DDBJ whole genome shotgun (WGS) entry which is preliminary data.</text>
</comment>
<reference evidence="2 3" key="1">
    <citation type="submission" date="2018-08" db="EMBL/GenBank/DDBJ databases">
        <title>A genome reference for cultivated species of the human gut microbiota.</title>
        <authorList>
            <person name="Zou Y."/>
            <person name="Xue W."/>
            <person name="Luo G."/>
        </authorList>
    </citation>
    <scope>NUCLEOTIDE SEQUENCE [LARGE SCALE GENOMIC DNA]</scope>
    <source>
        <strain evidence="2 3">AM23-23AC</strain>
    </source>
</reference>
<dbReference type="PANTHER" id="PTHR22916">
    <property type="entry name" value="GLYCOSYLTRANSFERASE"/>
    <property type="match status" value="1"/>
</dbReference>
<evidence type="ECO:0000313" key="3">
    <source>
        <dbReference type="Proteomes" id="UP000283701"/>
    </source>
</evidence>
<dbReference type="GO" id="GO:0016758">
    <property type="term" value="F:hexosyltransferase activity"/>
    <property type="evidence" value="ECO:0007669"/>
    <property type="project" value="UniProtKB-ARBA"/>
</dbReference>
<dbReference type="Gene3D" id="3.90.550.10">
    <property type="entry name" value="Spore Coat Polysaccharide Biosynthesis Protein SpsA, Chain A"/>
    <property type="match status" value="1"/>
</dbReference>
<feature type="domain" description="Glycosyltransferase 2-like" evidence="1">
    <location>
        <begin position="6"/>
        <end position="138"/>
    </location>
</feature>
<dbReference type="Proteomes" id="UP000283701">
    <property type="component" value="Unassembled WGS sequence"/>
</dbReference>
<evidence type="ECO:0000259" key="1">
    <source>
        <dbReference type="Pfam" id="PF00535"/>
    </source>
</evidence>